<dbReference type="Proteomes" id="UP000837857">
    <property type="component" value="Chromosome 7"/>
</dbReference>
<evidence type="ECO:0000313" key="3">
    <source>
        <dbReference type="Proteomes" id="UP000837857"/>
    </source>
</evidence>
<dbReference type="EMBL" id="OW152819">
    <property type="protein sequence ID" value="CAH2074783.1"/>
    <property type="molecule type" value="Genomic_DNA"/>
</dbReference>
<name>A0ABN8J2D2_9NEOP</name>
<accession>A0ABN8J2D2</accession>
<reference evidence="2" key="1">
    <citation type="submission" date="2022-03" db="EMBL/GenBank/DDBJ databases">
        <authorList>
            <person name="Martin H S."/>
        </authorList>
    </citation>
    <scope>NUCLEOTIDE SEQUENCE</scope>
</reference>
<proteinExistence type="predicted"/>
<protein>
    <submittedName>
        <fullName evidence="2">Uncharacterized protein</fullName>
    </submittedName>
</protein>
<feature type="region of interest" description="Disordered" evidence="1">
    <location>
        <begin position="76"/>
        <end position="103"/>
    </location>
</feature>
<evidence type="ECO:0000256" key="1">
    <source>
        <dbReference type="SAM" id="MobiDB-lite"/>
    </source>
</evidence>
<feature type="non-terminal residue" evidence="2">
    <location>
        <position position="162"/>
    </location>
</feature>
<sequence length="162" mass="17514">MLNKKEIFTQSHVDPAAPASPPILRQRANKGNHAVDHQPLATAIAARAHTTNIRFRTTIYRNRVSRDCLQIKSRWAGGAQGGRRGTGSTAAPPVAMATASPADYGGECSAEVHGTVTRSARRGCPPQRSRSHVSCEKDKWKKAESIHQIHPMGALISTVVFT</sequence>
<evidence type="ECO:0000313" key="2">
    <source>
        <dbReference type="EMBL" id="CAH2074783.1"/>
    </source>
</evidence>
<gene>
    <name evidence="2" type="ORF">IPOD504_LOCUS16266</name>
</gene>
<keyword evidence="3" id="KW-1185">Reference proteome</keyword>
<organism evidence="2 3">
    <name type="scientific">Iphiclides podalirius</name>
    <name type="common">scarce swallowtail</name>
    <dbReference type="NCBI Taxonomy" id="110791"/>
    <lineage>
        <taxon>Eukaryota</taxon>
        <taxon>Metazoa</taxon>
        <taxon>Ecdysozoa</taxon>
        <taxon>Arthropoda</taxon>
        <taxon>Hexapoda</taxon>
        <taxon>Insecta</taxon>
        <taxon>Pterygota</taxon>
        <taxon>Neoptera</taxon>
        <taxon>Endopterygota</taxon>
        <taxon>Lepidoptera</taxon>
        <taxon>Glossata</taxon>
        <taxon>Ditrysia</taxon>
        <taxon>Papilionoidea</taxon>
        <taxon>Papilionidae</taxon>
        <taxon>Papilioninae</taxon>
        <taxon>Iphiclides</taxon>
    </lineage>
</organism>